<name>A0A409XZ55_9AGAR</name>
<dbReference type="InterPro" id="IPR038718">
    <property type="entry name" value="SNF2-like_sf"/>
</dbReference>
<keyword evidence="3" id="KW-0067">ATP-binding</keyword>
<evidence type="ECO:0000259" key="4">
    <source>
        <dbReference type="PROSITE" id="PS51194"/>
    </source>
</evidence>
<dbReference type="Gene3D" id="3.40.50.300">
    <property type="entry name" value="P-loop containing nucleotide triphosphate hydrolases"/>
    <property type="match status" value="1"/>
</dbReference>
<gene>
    <name evidence="5" type="ORF">CVT26_016201</name>
</gene>
<protein>
    <recommendedName>
        <fullName evidence="4">Helicase C-terminal domain-containing protein</fullName>
    </recommendedName>
</protein>
<feature type="domain" description="Helicase C-terminal" evidence="4">
    <location>
        <begin position="482"/>
        <end position="653"/>
    </location>
</feature>
<dbReference type="AlphaFoldDB" id="A0A409XZ55"/>
<reference evidence="5 6" key="1">
    <citation type="journal article" date="2018" name="Evol. Lett.">
        <title>Horizontal gene cluster transfer increased hallucinogenic mushroom diversity.</title>
        <authorList>
            <person name="Reynolds H.T."/>
            <person name="Vijayakumar V."/>
            <person name="Gluck-Thaler E."/>
            <person name="Korotkin H.B."/>
            <person name="Matheny P.B."/>
            <person name="Slot J.C."/>
        </authorList>
    </citation>
    <scope>NUCLEOTIDE SEQUENCE [LARGE SCALE GENOMIC DNA]</scope>
    <source>
        <strain evidence="5 6">SRW20</strain>
    </source>
</reference>
<evidence type="ECO:0000256" key="3">
    <source>
        <dbReference type="ARBA" id="ARBA00022840"/>
    </source>
</evidence>
<dbReference type="PROSITE" id="PS51194">
    <property type="entry name" value="HELICASE_CTER"/>
    <property type="match status" value="1"/>
</dbReference>
<dbReference type="SUPFAM" id="SSF52540">
    <property type="entry name" value="P-loop containing nucleoside triphosphate hydrolases"/>
    <property type="match status" value="2"/>
</dbReference>
<sequence>MTTLPRSVSYLQSTPANIDNSATESDSEAEIYQPISLVTTVKTHCHLSRNSAQTWLATQQTQKHEKALVLDEELDIKVPGGINAYLREYQREGVNFMYRQYKEGRGGLLGDDMGLEKGGVITDKHCRRKFVSKMQDKPAWKEKKELPKANARWPTCLIIAPSIVVHNGEREFKTWGYFEVGLYTGGPKEREPVINDFKLGRLDVVALNSIDWSWHLNNYSQLSHPSTSSRHRPPGQPPMILHNLHRISDTFDTFSQITQAYHQFTCPCLRHFGLTGTAIQNSYKELWTILDWTNPGKLGTPRQWAFYVVKPLMVGQSTGVDCGEVVAELFLEEVDPWILVSVLLRAEGWWLRLIRQSSLWSLLQQNTLSDHGFYQLPKKIDEVVFCPLTDRQISAYKNLLNMDAVQNLLKRDEKCPCMYCQMTYIAPTDLFTGPTDRSQLAISRDCLSRWKHPQIYPGIAASGRPFQSICVLPNHVDLLHLQTLEVLREWRKDRTNKVLIFTKSVKLLEMLELHLGTKHYGFLKLGGSTKQAESMPMIDKFNNDPDVYIFLISTLAGGTGLNLTGPAHDLRLWIGRAFRFGQTRDVSVHRLLGAGSVEGLIYACQIYKQQQLAIGHEASVQNRYFEDVQGDMAKQGELFGINNIFKLHEDKLATKMALHKISASIREFADFATKIEKANLAELDWALANMDAGARKGKKSSKAVNELVEADSKVGKDDIVGNMKGLGALLFDDGLDFLGFIVKSLNFFAAPPSTTPREQDVIKKTLSAIGVRHSHQNDDVLLPSKIEAERVQTLLKVRRWKTKGSVKEKRDVSQGTVASQKAASQAVTHTGATVRKIAEFSIIIVNATQCPTEGPYLTGPEDIFTFAGGFARQTAKARRKIIAELDEWAASNPQDSDSSD</sequence>
<dbReference type="Gene3D" id="3.40.50.10810">
    <property type="entry name" value="Tandem AAA-ATPase domain"/>
    <property type="match status" value="1"/>
</dbReference>
<dbReference type="GO" id="GO:0005524">
    <property type="term" value="F:ATP binding"/>
    <property type="evidence" value="ECO:0007669"/>
    <property type="project" value="InterPro"/>
</dbReference>
<accession>A0A409XZ55</accession>
<proteinExistence type="predicted"/>
<dbReference type="Pfam" id="PF00176">
    <property type="entry name" value="SNF2-rel_dom"/>
    <property type="match status" value="1"/>
</dbReference>
<dbReference type="PANTHER" id="PTHR45629">
    <property type="entry name" value="SNF2/RAD54 FAMILY MEMBER"/>
    <property type="match status" value="1"/>
</dbReference>
<comment type="caution">
    <text evidence="5">The sequence shown here is derived from an EMBL/GenBank/DDBJ whole genome shotgun (WGS) entry which is preliminary data.</text>
</comment>
<dbReference type="InterPro" id="IPR027417">
    <property type="entry name" value="P-loop_NTPase"/>
</dbReference>
<dbReference type="OrthoDB" id="413460at2759"/>
<dbReference type="Pfam" id="PF00271">
    <property type="entry name" value="Helicase_C"/>
    <property type="match status" value="1"/>
</dbReference>
<dbReference type="InterPro" id="IPR000330">
    <property type="entry name" value="SNF2_N"/>
</dbReference>
<organism evidence="5 6">
    <name type="scientific">Gymnopilus dilepis</name>
    <dbReference type="NCBI Taxonomy" id="231916"/>
    <lineage>
        <taxon>Eukaryota</taxon>
        <taxon>Fungi</taxon>
        <taxon>Dikarya</taxon>
        <taxon>Basidiomycota</taxon>
        <taxon>Agaricomycotina</taxon>
        <taxon>Agaricomycetes</taxon>
        <taxon>Agaricomycetidae</taxon>
        <taxon>Agaricales</taxon>
        <taxon>Agaricineae</taxon>
        <taxon>Hymenogastraceae</taxon>
        <taxon>Gymnopilus</taxon>
    </lineage>
</organism>
<evidence type="ECO:0000256" key="1">
    <source>
        <dbReference type="ARBA" id="ARBA00022741"/>
    </source>
</evidence>
<evidence type="ECO:0000256" key="2">
    <source>
        <dbReference type="ARBA" id="ARBA00022801"/>
    </source>
</evidence>
<dbReference type="InterPro" id="IPR050496">
    <property type="entry name" value="SNF2_RAD54_helicase_repair"/>
</dbReference>
<keyword evidence="1" id="KW-0547">Nucleotide-binding</keyword>
<dbReference type="InterPro" id="IPR001650">
    <property type="entry name" value="Helicase_C-like"/>
</dbReference>
<dbReference type="Proteomes" id="UP000284706">
    <property type="component" value="Unassembled WGS sequence"/>
</dbReference>
<evidence type="ECO:0000313" key="6">
    <source>
        <dbReference type="Proteomes" id="UP000284706"/>
    </source>
</evidence>
<dbReference type="PANTHER" id="PTHR45629:SF7">
    <property type="entry name" value="DNA EXCISION REPAIR PROTEIN ERCC-6-RELATED"/>
    <property type="match status" value="1"/>
</dbReference>
<dbReference type="STRING" id="231916.A0A409XZ55"/>
<dbReference type="GO" id="GO:0016787">
    <property type="term" value="F:hydrolase activity"/>
    <property type="evidence" value="ECO:0007669"/>
    <property type="project" value="UniProtKB-KW"/>
</dbReference>
<dbReference type="CDD" id="cd18793">
    <property type="entry name" value="SF2_C_SNF"/>
    <property type="match status" value="1"/>
</dbReference>
<keyword evidence="6" id="KW-1185">Reference proteome</keyword>
<dbReference type="InParanoid" id="A0A409XZ55"/>
<keyword evidence="2" id="KW-0378">Hydrolase</keyword>
<dbReference type="InterPro" id="IPR049730">
    <property type="entry name" value="SNF2/RAD54-like_C"/>
</dbReference>
<dbReference type="EMBL" id="NHYE01001401">
    <property type="protein sequence ID" value="PPQ95985.1"/>
    <property type="molecule type" value="Genomic_DNA"/>
</dbReference>
<evidence type="ECO:0000313" key="5">
    <source>
        <dbReference type="EMBL" id="PPQ95985.1"/>
    </source>
</evidence>